<evidence type="ECO:0008006" key="6">
    <source>
        <dbReference type="Google" id="ProtNLM"/>
    </source>
</evidence>
<comment type="caution">
    <text evidence="4">The sequence shown here is derived from an EMBL/GenBank/DDBJ whole genome shotgun (WGS) entry which is preliminary data.</text>
</comment>
<dbReference type="InterPro" id="IPR021858">
    <property type="entry name" value="Fun_TF"/>
</dbReference>
<evidence type="ECO:0000313" key="4">
    <source>
        <dbReference type="EMBL" id="RFU25259.1"/>
    </source>
</evidence>
<feature type="compositionally biased region" description="Polar residues" evidence="3">
    <location>
        <begin position="53"/>
        <end position="76"/>
    </location>
</feature>
<dbReference type="OrthoDB" id="4525710at2759"/>
<protein>
    <recommendedName>
        <fullName evidence="6">Transcription factor domain-containing protein</fullName>
    </recommendedName>
</protein>
<dbReference type="GO" id="GO:0045944">
    <property type="term" value="P:positive regulation of transcription by RNA polymerase II"/>
    <property type="evidence" value="ECO:0007669"/>
    <property type="project" value="TreeGrafter"/>
</dbReference>
<dbReference type="Pfam" id="PF11951">
    <property type="entry name" value="Fungal_trans_2"/>
    <property type="match status" value="1"/>
</dbReference>
<feature type="non-terminal residue" evidence="4">
    <location>
        <position position="500"/>
    </location>
</feature>
<dbReference type="Proteomes" id="UP000258309">
    <property type="component" value="Unassembled WGS sequence"/>
</dbReference>
<comment type="subcellular location">
    <subcellularLocation>
        <location evidence="1">Nucleus</location>
    </subcellularLocation>
</comment>
<evidence type="ECO:0000256" key="3">
    <source>
        <dbReference type="SAM" id="MobiDB-lite"/>
    </source>
</evidence>
<gene>
    <name evidence="4" type="ORF">B7463_g11080</name>
</gene>
<feature type="non-terminal residue" evidence="4">
    <location>
        <position position="1"/>
    </location>
</feature>
<keyword evidence="5" id="KW-1185">Reference proteome</keyword>
<name>A0A3E2GVW7_SCYLI</name>
<evidence type="ECO:0000256" key="1">
    <source>
        <dbReference type="ARBA" id="ARBA00004123"/>
    </source>
</evidence>
<sequence length="500" mass="56285">MITATYEKKSTRPNVFRSSSDHVWLDYPTEVTFVYHQVGADVHDVDSLRSTPAATASQVNTTEQSLPGSSLSNGESQHPVITEEHETNDLSGEFRPSIGSSPVDVFSSYSGESGNRVDLTLDEAVTTSQVKSLSRSSVFANGPWAPLSDPEDARLFQHYVDNLASWLDLNDPERYFTTFVPHFALRCPMLLSAILSFSASHLSRLDSSCDALTGIDYHNKCIKRLIPALADPSLALDPILPLSTVILRMHEMLTYETDQQRHLRGCSSLFACNRSREMKGTAFWTYIREEILVALPNRSPTNIDTSTWKDEICWEGTTDSVHTNRMTWLAIEVINFCFGDTLKTNPSKSIELHQEIDLWKQSLPETFKPLYTINDGKAFPKISFLFIGMQFYHMTKVLLALYNPNHANGMDFLDLARMIEADIREHTVQLCGMIKCLGSKHAGALVNGVQPLILCGRSLKNRDEQLELVRMLRQIERDTAWPTGQGIQSLQKAWGRQISY</sequence>
<organism evidence="4 5">
    <name type="scientific">Scytalidium lignicola</name>
    <name type="common">Hyphomycete</name>
    <dbReference type="NCBI Taxonomy" id="5539"/>
    <lineage>
        <taxon>Eukaryota</taxon>
        <taxon>Fungi</taxon>
        <taxon>Dikarya</taxon>
        <taxon>Ascomycota</taxon>
        <taxon>Pezizomycotina</taxon>
        <taxon>Leotiomycetes</taxon>
        <taxon>Leotiomycetes incertae sedis</taxon>
        <taxon>Scytalidium</taxon>
    </lineage>
</organism>
<feature type="region of interest" description="Disordered" evidence="3">
    <location>
        <begin position="53"/>
        <end position="78"/>
    </location>
</feature>
<dbReference type="GO" id="GO:0005634">
    <property type="term" value="C:nucleus"/>
    <property type="evidence" value="ECO:0007669"/>
    <property type="project" value="UniProtKB-SubCell"/>
</dbReference>
<proteinExistence type="predicted"/>
<dbReference type="AlphaFoldDB" id="A0A3E2GVW7"/>
<reference evidence="4 5" key="1">
    <citation type="submission" date="2018-05" db="EMBL/GenBank/DDBJ databases">
        <title>Draft genome sequence of Scytalidium lignicola DSM 105466, a ubiquitous saprotrophic fungus.</title>
        <authorList>
            <person name="Buettner E."/>
            <person name="Gebauer A.M."/>
            <person name="Hofrichter M."/>
            <person name="Liers C."/>
            <person name="Kellner H."/>
        </authorList>
    </citation>
    <scope>NUCLEOTIDE SEQUENCE [LARGE SCALE GENOMIC DNA]</scope>
    <source>
        <strain evidence="4 5">DSM 105466</strain>
    </source>
</reference>
<accession>A0A3E2GVW7</accession>
<evidence type="ECO:0000256" key="2">
    <source>
        <dbReference type="ARBA" id="ARBA00023242"/>
    </source>
</evidence>
<keyword evidence="2" id="KW-0539">Nucleus</keyword>
<dbReference type="PANTHER" id="PTHR37534">
    <property type="entry name" value="TRANSCRIPTIONAL ACTIVATOR PROTEIN UGA3"/>
    <property type="match status" value="1"/>
</dbReference>
<dbReference type="PANTHER" id="PTHR37534:SF2">
    <property type="entry name" value="N-ACETYLTRANSFERASE DOMAIN-CONTAINING PROTEIN"/>
    <property type="match status" value="1"/>
</dbReference>
<evidence type="ECO:0000313" key="5">
    <source>
        <dbReference type="Proteomes" id="UP000258309"/>
    </source>
</evidence>
<dbReference type="GO" id="GO:0000976">
    <property type="term" value="F:transcription cis-regulatory region binding"/>
    <property type="evidence" value="ECO:0007669"/>
    <property type="project" value="TreeGrafter"/>
</dbReference>
<dbReference type="GO" id="GO:0003700">
    <property type="term" value="F:DNA-binding transcription factor activity"/>
    <property type="evidence" value="ECO:0007669"/>
    <property type="project" value="TreeGrafter"/>
</dbReference>
<dbReference type="EMBL" id="NCSJ02000348">
    <property type="protein sequence ID" value="RFU25259.1"/>
    <property type="molecule type" value="Genomic_DNA"/>
</dbReference>
<dbReference type="STRING" id="5539.A0A3E2GVW7"/>